<dbReference type="Proteomes" id="UP000887226">
    <property type="component" value="Unassembled WGS sequence"/>
</dbReference>
<evidence type="ECO:0000313" key="9">
    <source>
        <dbReference type="EMBL" id="KAG9243348.1"/>
    </source>
</evidence>
<evidence type="ECO:0000256" key="3">
    <source>
        <dbReference type="ARBA" id="ARBA00022679"/>
    </source>
</evidence>
<dbReference type="CDD" id="cd02165">
    <property type="entry name" value="NMNAT"/>
    <property type="match status" value="1"/>
</dbReference>
<dbReference type="GO" id="GO:0016887">
    <property type="term" value="F:ATP hydrolysis activity"/>
    <property type="evidence" value="ECO:0007669"/>
    <property type="project" value="TreeGrafter"/>
</dbReference>
<keyword evidence="5" id="KW-0547">Nucleotide-binding</keyword>
<comment type="catalytic activity">
    <reaction evidence="8">
        <text>beta-nicotinamide D-ribonucleotide + ATP + H(+) = diphosphate + NAD(+)</text>
        <dbReference type="Rhea" id="RHEA:21360"/>
        <dbReference type="ChEBI" id="CHEBI:14649"/>
        <dbReference type="ChEBI" id="CHEBI:15378"/>
        <dbReference type="ChEBI" id="CHEBI:30616"/>
        <dbReference type="ChEBI" id="CHEBI:33019"/>
        <dbReference type="ChEBI" id="CHEBI:57540"/>
        <dbReference type="EC" id="2.7.7.1"/>
    </reaction>
</comment>
<keyword evidence="3" id="KW-0808">Transferase</keyword>
<dbReference type="GO" id="GO:0005524">
    <property type="term" value="F:ATP binding"/>
    <property type="evidence" value="ECO:0007669"/>
    <property type="project" value="UniProtKB-KW"/>
</dbReference>
<dbReference type="GO" id="GO:0009435">
    <property type="term" value="P:NAD+ biosynthetic process"/>
    <property type="evidence" value="ECO:0007669"/>
    <property type="project" value="InterPro"/>
</dbReference>
<dbReference type="GO" id="GO:0005634">
    <property type="term" value="C:nucleus"/>
    <property type="evidence" value="ECO:0007669"/>
    <property type="project" value="TreeGrafter"/>
</dbReference>
<name>A0A9P7Z1T8_9HELO</name>
<keyword evidence="2" id="KW-0662">Pyridine nucleotide biosynthesis</keyword>
<reference evidence="9" key="1">
    <citation type="journal article" date="2021" name="IMA Fungus">
        <title>Genomic characterization of three marine fungi, including Emericellopsis atlantica sp. nov. with signatures of a generalist lifestyle and marine biomass degradation.</title>
        <authorList>
            <person name="Hagestad O.C."/>
            <person name="Hou L."/>
            <person name="Andersen J.H."/>
            <person name="Hansen E.H."/>
            <person name="Altermark B."/>
            <person name="Li C."/>
            <person name="Kuhnert E."/>
            <person name="Cox R.J."/>
            <person name="Crous P.W."/>
            <person name="Spatafora J.W."/>
            <person name="Lail K."/>
            <person name="Amirebrahimi M."/>
            <person name="Lipzen A."/>
            <person name="Pangilinan J."/>
            <person name="Andreopoulos W."/>
            <person name="Hayes R.D."/>
            <person name="Ng V."/>
            <person name="Grigoriev I.V."/>
            <person name="Jackson S.A."/>
            <person name="Sutton T.D.S."/>
            <person name="Dobson A.D.W."/>
            <person name="Rama T."/>
        </authorList>
    </citation>
    <scope>NUCLEOTIDE SEQUENCE</scope>
    <source>
        <strain evidence="9">TRa3180A</strain>
    </source>
</reference>
<evidence type="ECO:0000256" key="5">
    <source>
        <dbReference type="ARBA" id="ARBA00022741"/>
    </source>
</evidence>
<sequence length="285" mass="31931">MTDGDMRQQLSRYSGALTSFSSSPSKFHILHSLPTSTPPPPKTLYILDSSFNPPTLAHARIATSALLHDTHSSPSPKRLLLLLAIQNADKAPKPASFEQRLAMMQAFASDLLASISKEIQNSEDISIDIAVTKLPYFVDKSATIEESGAYSKDRKQVHMIGFDTLIRILDPKYYGPMHSLEVLDPFFRKNRLRVTYRTDDEWGSRKAQDNYLREIADGKRNGDGAHSEWVTDGMIEMCEGRKKGEDIVSSTKVREAAKKEDRSTLERLVTPGVADWVLSEGLYQK</sequence>
<evidence type="ECO:0000256" key="6">
    <source>
        <dbReference type="ARBA" id="ARBA00022840"/>
    </source>
</evidence>
<dbReference type="OrthoDB" id="5591297at2759"/>
<evidence type="ECO:0000256" key="4">
    <source>
        <dbReference type="ARBA" id="ARBA00022695"/>
    </source>
</evidence>
<comment type="caution">
    <text evidence="9">The sequence shown here is derived from an EMBL/GenBank/DDBJ whole genome shotgun (WGS) entry which is preliminary data.</text>
</comment>
<keyword evidence="6" id="KW-0067">ATP-binding</keyword>
<evidence type="ECO:0000256" key="1">
    <source>
        <dbReference type="ARBA" id="ARBA00004790"/>
    </source>
</evidence>
<keyword evidence="10" id="KW-1185">Reference proteome</keyword>
<dbReference type="InterPro" id="IPR005248">
    <property type="entry name" value="NadD/NMNAT"/>
</dbReference>
<gene>
    <name evidence="9" type="ORF">BJ878DRAFT_121302</name>
</gene>
<evidence type="ECO:0000256" key="8">
    <source>
        <dbReference type="ARBA" id="ARBA00049001"/>
    </source>
</evidence>
<dbReference type="GO" id="GO:0005737">
    <property type="term" value="C:cytoplasm"/>
    <property type="evidence" value="ECO:0007669"/>
    <property type="project" value="TreeGrafter"/>
</dbReference>
<keyword evidence="7" id="KW-0520">NAD</keyword>
<dbReference type="SUPFAM" id="SSF52374">
    <property type="entry name" value="Nucleotidylyl transferase"/>
    <property type="match status" value="1"/>
</dbReference>
<comment type="pathway">
    <text evidence="1">Cofactor biosynthesis; NAD(+) biosynthesis.</text>
</comment>
<dbReference type="Gene3D" id="3.40.50.620">
    <property type="entry name" value="HUPs"/>
    <property type="match status" value="1"/>
</dbReference>
<dbReference type="InterPro" id="IPR014729">
    <property type="entry name" value="Rossmann-like_a/b/a_fold"/>
</dbReference>
<keyword evidence="4" id="KW-0548">Nucleotidyltransferase</keyword>
<dbReference type="EMBL" id="MU253985">
    <property type="protein sequence ID" value="KAG9243348.1"/>
    <property type="molecule type" value="Genomic_DNA"/>
</dbReference>
<dbReference type="GO" id="GO:0000309">
    <property type="term" value="F:nicotinamide-nucleotide adenylyltransferase activity"/>
    <property type="evidence" value="ECO:0007669"/>
    <property type="project" value="UniProtKB-EC"/>
</dbReference>
<protein>
    <recommendedName>
        <fullName evidence="11">Nicotinamide-nucleotide adenylyltransferase</fullName>
    </recommendedName>
</protein>
<evidence type="ECO:0000313" key="10">
    <source>
        <dbReference type="Proteomes" id="UP000887226"/>
    </source>
</evidence>
<dbReference type="AlphaFoldDB" id="A0A9P7Z1T8"/>
<organism evidence="9 10">
    <name type="scientific">Calycina marina</name>
    <dbReference type="NCBI Taxonomy" id="1763456"/>
    <lineage>
        <taxon>Eukaryota</taxon>
        <taxon>Fungi</taxon>
        <taxon>Dikarya</taxon>
        <taxon>Ascomycota</taxon>
        <taxon>Pezizomycotina</taxon>
        <taxon>Leotiomycetes</taxon>
        <taxon>Helotiales</taxon>
        <taxon>Pezizellaceae</taxon>
        <taxon>Calycina</taxon>
    </lineage>
</organism>
<dbReference type="PANTHER" id="PTHR31285:SF0">
    <property type="entry name" value="NICOTINAMIDE MONONUCLEOTIDE ADENYLYLTRANSFERASE"/>
    <property type="match status" value="1"/>
</dbReference>
<evidence type="ECO:0008006" key="11">
    <source>
        <dbReference type="Google" id="ProtNLM"/>
    </source>
</evidence>
<dbReference type="PANTHER" id="PTHR31285">
    <property type="entry name" value="NICOTINAMIDE MONONUCLEOTIDE ADENYLYLTRANSFERASE"/>
    <property type="match status" value="1"/>
</dbReference>
<evidence type="ECO:0000256" key="2">
    <source>
        <dbReference type="ARBA" id="ARBA00022642"/>
    </source>
</evidence>
<evidence type="ECO:0000256" key="7">
    <source>
        <dbReference type="ARBA" id="ARBA00023027"/>
    </source>
</evidence>
<proteinExistence type="predicted"/>
<accession>A0A9P7Z1T8</accession>